<proteinExistence type="predicted"/>
<evidence type="ECO:0000259" key="1">
    <source>
        <dbReference type="Pfam" id="PF01797"/>
    </source>
</evidence>
<dbReference type="GO" id="GO:0004803">
    <property type="term" value="F:transposase activity"/>
    <property type="evidence" value="ECO:0007669"/>
    <property type="project" value="InterPro"/>
</dbReference>
<evidence type="ECO:0000313" key="3">
    <source>
        <dbReference type="Proteomes" id="UP000427906"/>
    </source>
</evidence>
<evidence type="ECO:0000313" key="2">
    <source>
        <dbReference type="EMBL" id="BBO69787.1"/>
    </source>
</evidence>
<dbReference type="EMBL" id="AP021874">
    <property type="protein sequence ID" value="BBO69787.1"/>
    <property type="molecule type" value="Genomic_DNA"/>
</dbReference>
<organism evidence="2 3">
    <name type="scientific">Desulfosarcina alkanivorans</name>
    <dbReference type="NCBI Taxonomy" id="571177"/>
    <lineage>
        <taxon>Bacteria</taxon>
        <taxon>Pseudomonadati</taxon>
        <taxon>Thermodesulfobacteriota</taxon>
        <taxon>Desulfobacteria</taxon>
        <taxon>Desulfobacterales</taxon>
        <taxon>Desulfosarcinaceae</taxon>
        <taxon>Desulfosarcina</taxon>
    </lineage>
</organism>
<accession>A0A5K7YYV5</accession>
<dbReference type="GO" id="GO:0006313">
    <property type="term" value="P:DNA transposition"/>
    <property type="evidence" value="ECO:0007669"/>
    <property type="project" value="InterPro"/>
</dbReference>
<protein>
    <recommendedName>
        <fullName evidence="1">Transposase IS200-like domain-containing protein</fullName>
    </recommendedName>
</protein>
<keyword evidence="3" id="KW-1185">Reference proteome</keyword>
<dbReference type="Proteomes" id="UP000427906">
    <property type="component" value="Chromosome"/>
</dbReference>
<feature type="domain" description="Transposase IS200-like" evidence="1">
    <location>
        <begin position="2"/>
        <end position="77"/>
    </location>
</feature>
<dbReference type="Gene3D" id="3.30.70.1290">
    <property type="entry name" value="Transposase IS200-like"/>
    <property type="match status" value="1"/>
</dbReference>
<name>A0A5K7YYV5_9BACT</name>
<dbReference type="GO" id="GO:0003677">
    <property type="term" value="F:DNA binding"/>
    <property type="evidence" value="ECO:0007669"/>
    <property type="project" value="InterPro"/>
</dbReference>
<gene>
    <name evidence="2" type="ORF">DSCA_37170</name>
</gene>
<sequence>MLEGKSTPDHVHMCLIIPLKYSIAFTIGLLKGKSAVRIHRYMHRKRQLSAKSFCSRRYCVSTLGLNEETIRVYIRQQEESEKQQLELDFE</sequence>
<dbReference type="InterPro" id="IPR036515">
    <property type="entry name" value="Transposase_17_sf"/>
</dbReference>
<dbReference type="OrthoDB" id="9798161at2"/>
<dbReference type="SUPFAM" id="SSF143422">
    <property type="entry name" value="Transposase IS200-like"/>
    <property type="match status" value="1"/>
</dbReference>
<dbReference type="InterPro" id="IPR002686">
    <property type="entry name" value="Transposase_17"/>
</dbReference>
<dbReference type="PANTHER" id="PTHR33360">
    <property type="entry name" value="TRANSPOSASE FOR INSERTION SEQUENCE ELEMENT IS200"/>
    <property type="match status" value="1"/>
</dbReference>
<dbReference type="PANTHER" id="PTHR33360:SF2">
    <property type="entry name" value="TRANSPOSASE FOR INSERTION SEQUENCE ELEMENT IS200"/>
    <property type="match status" value="1"/>
</dbReference>
<dbReference type="Pfam" id="PF01797">
    <property type="entry name" value="Y1_Tnp"/>
    <property type="match status" value="1"/>
</dbReference>
<dbReference type="AlphaFoldDB" id="A0A5K7YYV5"/>
<reference evidence="2 3" key="1">
    <citation type="submission" date="2019-11" db="EMBL/GenBank/DDBJ databases">
        <title>Comparative genomics of hydrocarbon-degrading Desulfosarcina strains.</title>
        <authorList>
            <person name="Watanabe M."/>
            <person name="Kojima H."/>
            <person name="Fukui M."/>
        </authorList>
    </citation>
    <scope>NUCLEOTIDE SEQUENCE [LARGE SCALE GENOMIC DNA]</scope>
    <source>
        <strain evidence="2 3">PL12</strain>
    </source>
</reference>
<dbReference type="KEGG" id="dalk:DSCA_37170"/>